<dbReference type="PANTHER" id="PTHR10689">
    <property type="entry name" value="MICROSOMAL GLUTATHIONE S-TRANSFERASE 1"/>
    <property type="match status" value="1"/>
</dbReference>
<keyword evidence="12" id="KW-0496">Mitochondrion</keyword>
<evidence type="ECO:0000256" key="1">
    <source>
        <dbReference type="ARBA" id="ARBA00003701"/>
    </source>
</evidence>
<sequence length="155" mass="17714">MESLLNASNPVFGAYAFYGAIVILKMFALALMTSMKRGETGVFANTEDAQFFYTGREKDKSKRVIFDNSKVERVRRNHLNDLENIPAFLVLGLIYVTIGPTLSTALWHFRIFVISRVLHMIVYQLQIPQPSRAIIFLFGLLVNISMAVQIIMFYK</sequence>
<dbReference type="Gene3D" id="1.20.120.550">
    <property type="entry name" value="Membrane associated eicosanoid/glutathione metabolism-like domain"/>
    <property type="match status" value="1"/>
</dbReference>
<evidence type="ECO:0000256" key="14">
    <source>
        <dbReference type="ARBA" id="ARBA00038540"/>
    </source>
</evidence>
<organism evidence="18">
    <name type="scientific">Capitella teleta</name>
    <name type="common">Polychaete worm</name>
    <dbReference type="NCBI Taxonomy" id="283909"/>
    <lineage>
        <taxon>Eukaryota</taxon>
        <taxon>Metazoa</taxon>
        <taxon>Spiralia</taxon>
        <taxon>Lophotrochozoa</taxon>
        <taxon>Annelida</taxon>
        <taxon>Polychaeta</taxon>
        <taxon>Sedentaria</taxon>
        <taxon>Scolecida</taxon>
        <taxon>Capitellidae</taxon>
        <taxon>Capitella</taxon>
    </lineage>
</organism>
<keyword evidence="6" id="KW-0808">Transferase</keyword>
<comment type="catalytic activity">
    <reaction evidence="16">
        <text>RX + glutathione = an S-substituted glutathione + a halide anion + H(+)</text>
        <dbReference type="Rhea" id="RHEA:16437"/>
        <dbReference type="ChEBI" id="CHEBI:15378"/>
        <dbReference type="ChEBI" id="CHEBI:16042"/>
        <dbReference type="ChEBI" id="CHEBI:17792"/>
        <dbReference type="ChEBI" id="CHEBI:57925"/>
        <dbReference type="ChEBI" id="CHEBI:90779"/>
        <dbReference type="EC" id="2.5.1.18"/>
    </reaction>
    <physiologicalReaction direction="left-to-right" evidence="16">
        <dbReference type="Rhea" id="RHEA:16438"/>
    </physiologicalReaction>
</comment>
<proteinExistence type="inferred from homology"/>
<evidence type="ECO:0000256" key="10">
    <source>
        <dbReference type="ARBA" id="ARBA00022989"/>
    </source>
</evidence>
<dbReference type="AlphaFoldDB" id="R7TKA7"/>
<evidence type="ECO:0000256" key="15">
    <source>
        <dbReference type="ARBA" id="ARBA00039397"/>
    </source>
</evidence>
<comment type="function">
    <text evidence="1">Conjugation of reduced glutathione to a wide number of exogenous and endogenous hydrophobic electrophiles.</text>
</comment>
<name>R7TKA7_CAPTE</name>
<dbReference type="InterPro" id="IPR040162">
    <property type="entry name" value="MGST1-like"/>
</dbReference>
<evidence type="ECO:0000256" key="7">
    <source>
        <dbReference type="ARBA" id="ARBA00022692"/>
    </source>
</evidence>
<dbReference type="Proteomes" id="UP000014760">
    <property type="component" value="Unassembled WGS sequence"/>
</dbReference>
<comment type="similarity">
    <text evidence="4">Belongs to the MAPEG family.</text>
</comment>
<feature type="transmembrane region" description="Helical" evidence="17">
    <location>
        <begin position="85"/>
        <end position="113"/>
    </location>
</feature>
<evidence type="ECO:0000313" key="18">
    <source>
        <dbReference type="EMBL" id="ELT94144.1"/>
    </source>
</evidence>
<evidence type="ECO:0000256" key="9">
    <source>
        <dbReference type="ARBA" id="ARBA00022824"/>
    </source>
</evidence>
<evidence type="ECO:0000256" key="17">
    <source>
        <dbReference type="SAM" id="Phobius"/>
    </source>
</evidence>
<keyword evidence="20" id="KW-1185">Reference proteome</keyword>
<dbReference type="EMBL" id="KB309537">
    <property type="protein sequence ID" value="ELT94144.1"/>
    <property type="molecule type" value="Genomic_DNA"/>
</dbReference>
<dbReference type="PANTHER" id="PTHR10689:SF6">
    <property type="entry name" value="MICROSOMAL GLUTATHIONE S-TRANSFERASE 1"/>
    <property type="match status" value="1"/>
</dbReference>
<feature type="transmembrane region" description="Helical" evidence="17">
    <location>
        <begin position="12"/>
        <end position="31"/>
    </location>
</feature>
<evidence type="ECO:0000256" key="16">
    <source>
        <dbReference type="ARBA" id="ARBA00049385"/>
    </source>
</evidence>
<keyword evidence="9" id="KW-0256">Endoplasmic reticulum</keyword>
<dbReference type="Pfam" id="PF01124">
    <property type="entry name" value="MAPEG"/>
    <property type="match status" value="1"/>
</dbReference>
<keyword evidence="7 17" id="KW-0812">Transmembrane</keyword>
<evidence type="ECO:0000256" key="2">
    <source>
        <dbReference type="ARBA" id="ARBA00004294"/>
    </source>
</evidence>
<dbReference type="GO" id="GO:0005789">
    <property type="term" value="C:endoplasmic reticulum membrane"/>
    <property type="evidence" value="ECO:0007669"/>
    <property type="project" value="UniProtKB-SubCell"/>
</dbReference>
<dbReference type="STRING" id="283909.R7TKA7"/>
<feature type="transmembrane region" description="Helical" evidence="17">
    <location>
        <begin position="133"/>
        <end position="154"/>
    </location>
</feature>
<accession>R7TKA7</accession>
<keyword evidence="8" id="KW-1000">Mitochondrion outer membrane</keyword>
<evidence type="ECO:0000256" key="13">
    <source>
        <dbReference type="ARBA" id="ARBA00023136"/>
    </source>
</evidence>
<comment type="subunit">
    <text evidence="14">Homotrimer; The trimer binds only one molecule of glutathione.</text>
</comment>
<evidence type="ECO:0000256" key="3">
    <source>
        <dbReference type="ARBA" id="ARBA00004477"/>
    </source>
</evidence>
<evidence type="ECO:0000256" key="6">
    <source>
        <dbReference type="ARBA" id="ARBA00022679"/>
    </source>
</evidence>
<dbReference type="SUPFAM" id="SSF161084">
    <property type="entry name" value="MAPEG domain-like"/>
    <property type="match status" value="1"/>
</dbReference>
<evidence type="ECO:0000313" key="19">
    <source>
        <dbReference type="EnsemblMetazoa" id="CapteP214121"/>
    </source>
</evidence>
<protein>
    <recommendedName>
        <fullName evidence="15">Microsomal glutathione S-transferase 1</fullName>
        <ecNumber evidence="5">2.5.1.18</ecNumber>
    </recommendedName>
</protein>
<dbReference type="HOGENOM" id="CLU_105467_1_0_1"/>
<keyword evidence="11" id="KW-0007">Acetylation</keyword>
<reference evidence="20" key="1">
    <citation type="submission" date="2012-12" db="EMBL/GenBank/DDBJ databases">
        <authorList>
            <person name="Hellsten U."/>
            <person name="Grimwood J."/>
            <person name="Chapman J.A."/>
            <person name="Shapiro H."/>
            <person name="Aerts A."/>
            <person name="Otillar R.P."/>
            <person name="Terry A.Y."/>
            <person name="Boore J.L."/>
            <person name="Simakov O."/>
            <person name="Marletaz F."/>
            <person name="Cho S.-J."/>
            <person name="Edsinger-Gonzales E."/>
            <person name="Havlak P."/>
            <person name="Kuo D.-H."/>
            <person name="Larsson T."/>
            <person name="Lv J."/>
            <person name="Arendt D."/>
            <person name="Savage R."/>
            <person name="Osoegawa K."/>
            <person name="de Jong P."/>
            <person name="Lindberg D.R."/>
            <person name="Seaver E.C."/>
            <person name="Weisblat D.A."/>
            <person name="Putnam N.H."/>
            <person name="Grigoriev I.V."/>
            <person name="Rokhsar D.S."/>
        </authorList>
    </citation>
    <scope>NUCLEOTIDE SEQUENCE</scope>
    <source>
        <strain evidence="20">I ESC-2004</strain>
    </source>
</reference>
<evidence type="ECO:0000256" key="5">
    <source>
        <dbReference type="ARBA" id="ARBA00012452"/>
    </source>
</evidence>
<dbReference type="FunCoup" id="R7TKA7">
    <property type="interactions" value="425"/>
</dbReference>
<dbReference type="InterPro" id="IPR001129">
    <property type="entry name" value="Membr-assoc_MAPEG"/>
</dbReference>
<evidence type="ECO:0000256" key="12">
    <source>
        <dbReference type="ARBA" id="ARBA00023128"/>
    </source>
</evidence>
<dbReference type="OMA" id="CYLVWMS"/>
<evidence type="ECO:0000256" key="8">
    <source>
        <dbReference type="ARBA" id="ARBA00022787"/>
    </source>
</evidence>
<dbReference type="EMBL" id="AMQN01000320">
    <property type="status" value="NOT_ANNOTATED_CDS"/>
    <property type="molecule type" value="Genomic_DNA"/>
</dbReference>
<evidence type="ECO:0000256" key="4">
    <source>
        <dbReference type="ARBA" id="ARBA00010459"/>
    </source>
</evidence>
<reference evidence="18 20" key="2">
    <citation type="journal article" date="2013" name="Nature">
        <title>Insights into bilaterian evolution from three spiralian genomes.</title>
        <authorList>
            <person name="Simakov O."/>
            <person name="Marletaz F."/>
            <person name="Cho S.J."/>
            <person name="Edsinger-Gonzales E."/>
            <person name="Havlak P."/>
            <person name="Hellsten U."/>
            <person name="Kuo D.H."/>
            <person name="Larsson T."/>
            <person name="Lv J."/>
            <person name="Arendt D."/>
            <person name="Savage R."/>
            <person name="Osoegawa K."/>
            <person name="de Jong P."/>
            <person name="Grimwood J."/>
            <person name="Chapman J.A."/>
            <person name="Shapiro H."/>
            <person name="Aerts A."/>
            <person name="Otillar R.P."/>
            <person name="Terry A.Y."/>
            <person name="Boore J.L."/>
            <person name="Grigoriev I.V."/>
            <person name="Lindberg D.R."/>
            <person name="Seaver E.C."/>
            <person name="Weisblat D.A."/>
            <person name="Putnam N.H."/>
            <person name="Rokhsar D.S."/>
        </authorList>
    </citation>
    <scope>NUCLEOTIDE SEQUENCE</scope>
    <source>
        <strain evidence="18 20">I ESC-2004</strain>
    </source>
</reference>
<gene>
    <name evidence="18" type="ORF">CAPTEDRAFT_214121</name>
</gene>
<keyword evidence="10 17" id="KW-1133">Transmembrane helix</keyword>
<dbReference type="EC" id="2.5.1.18" evidence="5"/>
<dbReference type="GO" id="GO:0004364">
    <property type="term" value="F:glutathione transferase activity"/>
    <property type="evidence" value="ECO:0007669"/>
    <property type="project" value="UniProtKB-EC"/>
</dbReference>
<evidence type="ECO:0000256" key="11">
    <source>
        <dbReference type="ARBA" id="ARBA00022990"/>
    </source>
</evidence>
<dbReference type="InterPro" id="IPR023352">
    <property type="entry name" value="MAPEG-like_dom_sf"/>
</dbReference>
<dbReference type="GO" id="GO:0005741">
    <property type="term" value="C:mitochondrial outer membrane"/>
    <property type="evidence" value="ECO:0007669"/>
    <property type="project" value="UniProtKB-SubCell"/>
</dbReference>
<evidence type="ECO:0000313" key="20">
    <source>
        <dbReference type="Proteomes" id="UP000014760"/>
    </source>
</evidence>
<comment type="subcellular location">
    <subcellularLocation>
        <location evidence="3">Endoplasmic reticulum membrane</location>
        <topology evidence="3">Multi-pass membrane protein</topology>
    </subcellularLocation>
    <subcellularLocation>
        <location evidence="2">Mitochondrion outer membrane</location>
    </subcellularLocation>
</comment>
<dbReference type="FunFam" id="1.20.120.550:FF:000002">
    <property type="entry name" value="Microsomal glutathione S-transferase 1"/>
    <property type="match status" value="1"/>
</dbReference>
<dbReference type="EnsemblMetazoa" id="CapteT214121">
    <property type="protein sequence ID" value="CapteP214121"/>
    <property type="gene ID" value="CapteG214121"/>
</dbReference>
<reference evidence="19" key="3">
    <citation type="submission" date="2015-06" db="UniProtKB">
        <authorList>
            <consortium name="EnsemblMetazoa"/>
        </authorList>
    </citation>
    <scope>IDENTIFICATION</scope>
</reference>
<dbReference type="OrthoDB" id="193139at2759"/>
<keyword evidence="13 17" id="KW-0472">Membrane</keyword>